<comment type="catalytic activity">
    <reaction evidence="1">
        <text>malonyl-[ACP] + S-adenosyl-L-methionine = malonyl-[ACP] methyl ester + S-adenosyl-L-homocysteine</text>
        <dbReference type="Rhea" id="RHEA:17105"/>
        <dbReference type="Rhea" id="RHEA-COMP:9623"/>
        <dbReference type="Rhea" id="RHEA-COMP:9954"/>
        <dbReference type="ChEBI" id="CHEBI:57856"/>
        <dbReference type="ChEBI" id="CHEBI:59789"/>
        <dbReference type="ChEBI" id="CHEBI:78449"/>
        <dbReference type="ChEBI" id="CHEBI:78845"/>
        <dbReference type="EC" id="2.1.1.197"/>
    </reaction>
</comment>
<keyword evidence="5" id="KW-0808">Transferase</keyword>
<dbReference type="Gene3D" id="3.40.50.150">
    <property type="entry name" value="Vaccinia Virus protein VP39"/>
    <property type="match status" value="1"/>
</dbReference>
<dbReference type="PANTHER" id="PTHR13090">
    <property type="entry name" value="ARGININE-HYDROXYLASE NDUFAF5, MITOCHONDRIAL"/>
    <property type="match status" value="1"/>
</dbReference>
<gene>
    <name evidence="9" type="ORF">METZ01_LOCUS53887</name>
</gene>
<dbReference type="SUPFAM" id="SSF53335">
    <property type="entry name" value="S-adenosyl-L-methionine-dependent methyltransferases"/>
    <property type="match status" value="1"/>
</dbReference>
<keyword evidence="4" id="KW-0489">Methyltransferase</keyword>
<dbReference type="GO" id="GO:0009102">
    <property type="term" value="P:biotin biosynthetic process"/>
    <property type="evidence" value="ECO:0007669"/>
    <property type="project" value="UniProtKB-UniPathway"/>
</dbReference>
<evidence type="ECO:0000256" key="2">
    <source>
        <dbReference type="ARBA" id="ARBA00004746"/>
    </source>
</evidence>
<dbReference type="InterPro" id="IPR013216">
    <property type="entry name" value="Methyltransf_11"/>
</dbReference>
<evidence type="ECO:0000256" key="7">
    <source>
        <dbReference type="ARBA" id="ARBA00022756"/>
    </source>
</evidence>
<organism evidence="9">
    <name type="scientific">marine metagenome</name>
    <dbReference type="NCBI Taxonomy" id="408172"/>
    <lineage>
        <taxon>unclassified sequences</taxon>
        <taxon>metagenomes</taxon>
        <taxon>ecological metagenomes</taxon>
    </lineage>
</organism>
<evidence type="ECO:0000256" key="4">
    <source>
        <dbReference type="ARBA" id="ARBA00022603"/>
    </source>
</evidence>
<keyword evidence="7" id="KW-0093">Biotin biosynthesis</keyword>
<sequence>MKDVTTAAAHRDSNPALDERAIQRQFARVAATYDSASLLQKKIADELIDRIELVHPAPDTLLDLGSATGYLGRHAMEKFPALSVITIDRVTAMASESSSFDPGASTVIAAAEKLALAQESVPLVLSNLLLHWCDVGAVFFEVARVLEIGGAFLFSTLGPDTLMELRAAWAEVDDYPHVHEFIDMHNLGDALVTAGFSEPVLDTDRVSVTYKDVPRLVEELRLAGAANVRLDRRRTCTGKERYRRFAGAYEAFREQGRLVSTWEVIYGLATKDRATIEQSIPVVSRPGGN</sequence>
<evidence type="ECO:0000256" key="3">
    <source>
        <dbReference type="ARBA" id="ARBA00012327"/>
    </source>
</evidence>
<comment type="pathway">
    <text evidence="2">Cofactor biosynthesis; biotin biosynthesis.</text>
</comment>
<dbReference type="InterPro" id="IPR029063">
    <property type="entry name" value="SAM-dependent_MTases_sf"/>
</dbReference>
<dbReference type="AlphaFoldDB" id="A0A381SIH3"/>
<dbReference type="InterPro" id="IPR011814">
    <property type="entry name" value="BioC"/>
</dbReference>
<dbReference type="EMBL" id="UINC01002862">
    <property type="protein sequence ID" value="SVA01033.1"/>
    <property type="molecule type" value="Genomic_DNA"/>
</dbReference>
<dbReference type="GO" id="GO:0102130">
    <property type="term" value="F:malonyl-CoA methyltransferase activity"/>
    <property type="evidence" value="ECO:0007669"/>
    <property type="project" value="UniProtKB-EC"/>
</dbReference>
<dbReference type="EC" id="2.1.1.197" evidence="3"/>
<evidence type="ECO:0000313" key="9">
    <source>
        <dbReference type="EMBL" id="SVA01033.1"/>
    </source>
</evidence>
<evidence type="ECO:0000256" key="5">
    <source>
        <dbReference type="ARBA" id="ARBA00022679"/>
    </source>
</evidence>
<feature type="domain" description="Methyltransferase type 11" evidence="8">
    <location>
        <begin position="62"/>
        <end position="154"/>
    </location>
</feature>
<dbReference type="PANTHER" id="PTHR13090:SF1">
    <property type="entry name" value="ARGININE-HYDROXYLASE NDUFAF5, MITOCHONDRIAL"/>
    <property type="match status" value="1"/>
</dbReference>
<dbReference type="Pfam" id="PF08241">
    <property type="entry name" value="Methyltransf_11"/>
    <property type="match status" value="1"/>
</dbReference>
<evidence type="ECO:0000259" key="8">
    <source>
        <dbReference type="Pfam" id="PF08241"/>
    </source>
</evidence>
<dbReference type="CDD" id="cd02440">
    <property type="entry name" value="AdoMet_MTases"/>
    <property type="match status" value="1"/>
</dbReference>
<dbReference type="InterPro" id="IPR050602">
    <property type="entry name" value="Malonyl-ACP_OMT"/>
</dbReference>
<dbReference type="HAMAP" id="MF_00835">
    <property type="entry name" value="BioC"/>
    <property type="match status" value="1"/>
</dbReference>
<evidence type="ECO:0000256" key="1">
    <source>
        <dbReference type="ARBA" id="ARBA00000852"/>
    </source>
</evidence>
<proteinExistence type="inferred from homology"/>
<protein>
    <recommendedName>
        <fullName evidence="3">malonyl-[acyl-carrier protein] O-methyltransferase</fullName>
        <ecNumber evidence="3">2.1.1.197</ecNumber>
    </recommendedName>
</protein>
<dbReference type="GO" id="GO:0010340">
    <property type="term" value="F:carboxyl-O-methyltransferase activity"/>
    <property type="evidence" value="ECO:0007669"/>
    <property type="project" value="InterPro"/>
</dbReference>
<dbReference type="UniPathway" id="UPA00078"/>
<dbReference type="GO" id="GO:0008757">
    <property type="term" value="F:S-adenosylmethionine-dependent methyltransferase activity"/>
    <property type="evidence" value="ECO:0007669"/>
    <property type="project" value="InterPro"/>
</dbReference>
<accession>A0A381SIH3</accession>
<keyword evidence="6" id="KW-0949">S-adenosyl-L-methionine</keyword>
<name>A0A381SIH3_9ZZZZ</name>
<evidence type="ECO:0000256" key="6">
    <source>
        <dbReference type="ARBA" id="ARBA00022691"/>
    </source>
</evidence>
<reference evidence="9" key="1">
    <citation type="submission" date="2018-05" db="EMBL/GenBank/DDBJ databases">
        <authorList>
            <person name="Lanie J.A."/>
            <person name="Ng W.-L."/>
            <person name="Kazmierczak K.M."/>
            <person name="Andrzejewski T.M."/>
            <person name="Davidsen T.M."/>
            <person name="Wayne K.J."/>
            <person name="Tettelin H."/>
            <person name="Glass J.I."/>
            <person name="Rusch D."/>
            <person name="Podicherti R."/>
            <person name="Tsui H.-C.T."/>
            <person name="Winkler M.E."/>
        </authorList>
    </citation>
    <scope>NUCLEOTIDE SEQUENCE</scope>
</reference>
<dbReference type="GO" id="GO:0032259">
    <property type="term" value="P:methylation"/>
    <property type="evidence" value="ECO:0007669"/>
    <property type="project" value="UniProtKB-KW"/>
</dbReference>